<evidence type="ECO:0000256" key="2">
    <source>
        <dbReference type="ARBA" id="ARBA00022714"/>
    </source>
</evidence>
<dbReference type="SUPFAM" id="SSF50022">
    <property type="entry name" value="ISP domain"/>
    <property type="match status" value="1"/>
</dbReference>
<evidence type="ECO:0000256" key="8">
    <source>
        <dbReference type="ARBA" id="ARBA00023098"/>
    </source>
</evidence>
<evidence type="ECO:0000256" key="1">
    <source>
        <dbReference type="ARBA" id="ARBA00001962"/>
    </source>
</evidence>
<evidence type="ECO:0000256" key="11">
    <source>
        <dbReference type="ARBA" id="ARBA00046982"/>
    </source>
</evidence>
<evidence type="ECO:0000259" key="13">
    <source>
        <dbReference type="PROSITE" id="PS51296"/>
    </source>
</evidence>
<organism evidence="14 15">
    <name type="scientific">Nocardia aobensis</name>
    <dbReference type="NCBI Taxonomy" id="257277"/>
    <lineage>
        <taxon>Bacteria</taxon>
        <taxon>Bacillati</taxon>
        <taxon>Actinomycetota</taxon>
        <taxon>Actinomycetes</taxon>
        <taxon>Mycobacteriales</taxon>
        <taxon>Nocardiaceae</taxon>
        <taxon>Nocardia</taxon>
    </lineage>
</organism>
<dbReference type="InterPro" id="IPR036922">
    <property type="entry name" value="Rieske_2Fe-2S_sf"/>
</dbReference>
<dbReference type="EMBL" id="JBIAMT010000005">
    <property type="protein sequence ID" value="MFF0499955.1"/>
    <property type="molecule type" value="Genomic_DNA"/>
</dbReference>
<keyword evidence="2" id="KW-0001">2Fe-2S</keyword>
<reference evidence="14 15" key="1">
    <citation type="submission" date="2024-10" db="EMBL/GenBank/DDBJ databases">
        <title>The Natural Products Discovery Center: Release of the First 8490 Sequenced Strains for Exploring Actinobacteria Biosynthetic Diversity.</title>
        <authorList>
            <person name="Kalkreuter E."/>
            <person name="Kautsar S.A."/>
            <person name="Yang D."/>
            <person name="Bader C.D."/>
            <person name="Teijaro C.N."/>
            <person name="Fluegel L."/>
            <person name="Davis C.M."/>
            <person name="Simpson J.R."/>
            <person name="Lauterbach L."/>
            <person name="Steele A.D."/>
            <person name="Gui C."/>
            <person name="Meng S."/>
            <person name="Li G."/>
            <person name="Viehrig K."/>
            <person name="Ye F."/>
            <person name="Su P."/>
            <person name="Kiefer A.F."/>
            <person name="Nichols A."/>
            <person name="Cepeda A.J."/>
            <person name="Yan W."/>
            <person name="Fan B."/>
            <person name="Jiang Y."/>
            <person name="Adhikari A."/>
            <person name="Zheng C.-J."/>
            <person name="Schuster L."/>
            <person name="Cowan T.M."/>
            <person name="Smanski M.J."/>
            <person name="Chevrette M.G."/>
            <person name="De Carvalho L.P.S."/>
            <person name="Shen B."/>
        </authorList>
    </citation>
    <scope>NUCLEOTIDE SEQUENCE [LARGE SCALE GENOMIC DNA]</scope>
    <source>
        <strain evidence="14 15">NPDC004119</strain>
    </source>
</reference>
<comment type="caution">
    <text evidence="14">The sequence shown here is derived from an EMBL/GenBank/DDBJ whole genome shotgun (WGS) entry which is preliminary data.</text>
</comment>
<keyword evidence="3" id="KW-0479">Metal-binding</keyword>
<protein>
    <recommendedName>
        <fullName evidence="10">Rieske-type oxygenase</fullName>
    </recommendedName>
</protein>
<keyword evidence="5" id="KW-0560">Oxidoreductase</keyword>
<comment type="cofactor">
    <cofactor evidence="1">
        <name>Fe cation</name>
        <dbReference type="ChEBI" id="CHEBI:24875"/>
    </cofactor>
</comment>
<dbReference type="InterPro" id="IPR045605">
    <property type="entry name" value="KshA-like_C"/>
</dbReference>
<keyword evidence="7" id="KW-0411">Iron-sulfur</keyword>
<keyword evidence="8" id="KW-0443">Lipid metabolism</keyword>
<evidence type="ECO:0000313" key="15">
    <source>
        <dbReference type="Proteomes" id="UP001601442"/>
    </source>
</evidence>
<evidence type="ECO:0000313" key="14">
    <source>
        <dbReference type="EMBL" id="MFF0499955.1"/>
    </source>
</evidence>
<dbReference type="Pfam" id="PF19298">
    <property type="entry name" value="KshA_C"/>
    <property type="match status" value="1"/>
</dbReference>
<evidence type="ECO:0000256" key="10">
    <source>
        <dbReference type="ARBA" id="ARBA00030944"/>
    </source>
</evidence>
<dbReference type="PANTHER" id="PTHR21266:SF60">
    <property type="entry name" value="3-KETOSTEROID-9-ALPHA-MONOOXYGENASE, OXYGENASE COMPONENT"/>
    <property type="match status" value="1"/>
</dbReference>
<name>A0ABW6P9X9_9NOCA</name>
<dbReference type="Gene3D" id="3.90.380.10">
    <property type="entry name" value="Naphthalene 1,2-dioxygenase Alpha Subunit, Chain A, domain 1"/>
    <property type="match status" value="1"/>
</dbReference>
<keyword evidence="15" id="KW-1185">Reference proteome</keyword>
<accession>A0ABW6P9X9</accession>
<keyword evidence="6" id="KW-0408">Iron</keyword>
<evidence type="ECO:0000256" key="5">
    <source>
        <dbReference type="ARBA" id="ARBA00023002"/>
    </source>
</evidence>
<comment type="subunit">
    <text evidence="11">Homotrimer. The two-component system 3-ketosteroid-9-alpha-monooxygenase is composed of an oxygenase component KshA and a reductase component KshB.</text>
</comment>
<evidence type="ECO:0000256" key="3">
    <source>
        <dbReference type="ARBA" id="ARBA00022723"/>
    </source>
</evidence>
<evidence type="ECO:0000256" key="4">
    <source>
        <dbReference type="ARBA" id="ARBA00022963"/>
    </source>
</evidence>
<keyword evidence="4" id="KW-0442">Lipid degradation</keyword>
<dbReference type="Proteomes" id="UP001601442">
    <property type="component" value="Unassembled WGS sequence"/>
</dbReference>
<evidence type="ECO:0000256" key="7">
    <source>
        <dbReference type="ARBA" id="ARBA00023014"/>
    </source>
</evidence>
<evidence type="ECO:0000256" key="9">
    <source>
        <dbReference type="ARBA" id="ARBA00023221"/>
    </source>
</evidence>
<dbReference type="CDD" id="cd03469">
    <property type="entry name" value="Rieske_RO_Alpha_N"/>
    <property type="match status" value="1"/>
</dbReference>
<dbReference type="SUPFAM" id="SSF55961">
    <property type="entry name" value="Bet v1-like"/>
    <property type="match status" value="1"/>
</dbReference>
<dbReference type="RefSeq" id="WP_387399372.1">
    <property type="nucleotide sequence ID" value="NZ_JBIAMT010000005.1"/>
</dbReference>
<proteinExistence type="predicted"/>
<dbReference type="Pfam" id="PF00355">
    <property type="entry name" value="Rieske"/>
    <property type="match status" value="1"/>
</dbReference>
<gene>
    <name evidence="14" type="ORF">ACFYU5_26380</name>
</gene>
<dbReference type="InterPro" id="IPR050584">
    <property type="entry name" value="Cholesterol_7-desaturase"/>
</dbReference>
<dbReference type="Gene3D" id="2.102.10.10">
    <property type="entry name" value="Rieske [2Fe-2S] iron-sulphur domain"/>
    <property type="match status" value="1"/>
</dbReference>
<sequence>MVKPALSMKPTGWFQVAWSAEIEPGVVHRMKYFGQELVAWRRADGSLTVMDAFCEHLGAHLGYGGRVENDRIICPFHGWEWDKDGRNACIPYQEKPNRVRRIRTWPVAEKNESVYIWHDLNGAEPNFDVPDVFDVYDDGRGAGDYYLAYPEGILHFEKKELHPQYVMENGVDYAHFKFVHRAADVPRFTRQEFNGPVSYASFEMLFGGTKEKTVMTPNGAMVGGVDAINVGIGLGFAKFWGPDNMRTIVAVTPVDDETSDIRSTVWLDRLPGDENPHQPESLERRQRMANNQFLADLNIWEHQKYSDPPALATAEGKGFRAIRKWAMQFYPAGELGSATTPELQTAGTDAGPDVPENEAENARVPQA</sequence>
<evidence type="ECO:0000256" key="12">
    <source>
        <dbReference type="SAM" id="MobiDB-lite"/>
    </source>
</evidence>
<dbReference type="PANTHER" id="PTHR21266">
    <property type="entry name" value="IRON-SULFUR DOMAIN CONTAINING PROTEIN"/>
    <property type="match status" value="1"/>
</dbReference>
<feature type="domain" description="Rieske" evidence="13">
    <location>
        <begin position="14"/>
        <end position="116"/>
    </location>
</feature>
<keyword evidence="9" id="KW-0753">Steroid metabolism</keyword>
<feature type="region of interest" description="Disordered" evidence="12">
    <location>
        <begin position="336"/>
        <end position="367"/>
    </location>
</feature>
<evidence type="ECO:0000256" key="6">
    <source>
        <dbReference type="ARBA" id="ARBA00023004"/>
    </source>
</evidence>
<feature type="compositionally biased region" description="Polar residues" evidence="12">
    <location>
        <begin position="337"/>
        <end position="347"/>
    </location>
</feature>
<dbReference type="PROSITE" id="PS51296">
    <property type="entry name" value="RIESKE"/>
    <property type="match status" value="1"/>
</dbReference>
<dbReference type="InterPro" id="IPR017941">
    <property type="entry name" value="Rieske_2Fe-2S"/>
</dbReference>